<feature type="domain" description="RNase H type-1" evidence="1">
    <location>
        <begin position="1"/>
        <end position="129"/>
    </location>
</feature>
<evidence type="ECO:0000259" key="1">
    <source>
        <dbReference type="PROSITE" id="PS50879"/>
    </source>
</evidence>
<dbReference type="InterPro" id="IPR002156">
    <property type="entry name" value="RNaseH_domain"/>
</dbReference>
<dbReference type="InterPro" id="IPR012337">
    <property type="entry name" value="RNaseH-like_sf"/>
</dbReference>
<protein>
    <submittedName>
        <fullName evidence="2">Reverse transcriptase-like protein</fullName>
    </submittedName>
</protein>
<keyword evidence="3" id="KW-1185">Reference proteome</keyword>
<dbReference type="InterPro" id="IPR036397">
    <property type="entry name" value="RNaseH_sf"/>
</dbReference>
<reference evidence="2 3" key="1">
    <citation type="submission" date="2020-11" db="EMBL/GenBank/DDBJ databases">
        <title>The genome sequence of Novosphingobium sp. 1Y9A.</title>
        <authorList>
            <person name="Liu Y."/>
        </authorList>
    </citation>
    <scope>NUCLEOTIDE SEQUENCE [LARGE SCALE GENOMIC DNA]</scope>
    <source>
        <strain evidence="2 3">1Y9A</strain>
    </source>
</reference>
<evidence type="ECO:0000313" key="2">
    <source>
        <dbReference type="EMBL" id="MBF9149386.1"/>
    </source>
</evidence>
<evidence type="ECO:0000313" key="3">
    <source>
        <dbReference type="Proteomes" id="UP000600799"/>
    </source>
</evidence>
<gene>
    <name evidence="2" type="ORF">I2488_00080</name>
</gene>
<sequence>MERRIKVYFDGGCRPNPGPMEAAVVIRGRAHVFDDLGSGTNTQAEWQALLCALELAQAAGLKDFDLLGDSREVTGAANRALVQGQASTGPAQAFLALAAGHPPRRVRWIARAQNLAGIALEKRRESGAG</sequence>
<dbReference type="Gene3D" id="3.30.420.10">
    <property type="entry name" value="Ribonuclease H-like superfamily/Ribonuclease H"/>
    <property type="match status" value="1"/>
</dbReference>
<dbReference type="EMBL" id="JADQDC010000001">
    <property type="protein sequence ID" value="MBF9149386.1"/>
    <property type="molecule type" value="Genomic_DNA"/>
</dbReference>
<proteinExistence type="predicted"/>
<dbReference type="SUPFAM" id="SSF53098">
    <property type="entry name" value="Ribonuclease H-like"/>
    <property type="match status" value="1"/>
</dbReference>
<accession>A0ABS0HAT5</accession>
<dbReference type="Pfam" id="PF13456">
    <property type="entry name" value="RVT_3"/>
    <property type="match status" value="1"/>
</dbReference>
<organism evidence="2 3">
    <name type="scientific">Novosphingobium jiangmenense</name>
    <dbReference type="NCBI Taxonomy" id="2791981"/>
    <lineage>
        <taxon>Bacteria</taxon>
        <taxon>Pseudomonadati</taxon>
        <taxon>Pseudomonadota</taxon>
        <taxon>Alphaproteobacteria</taxon>
        <taxon>Sphingomonadales</taxon>
        <taxon>Sphingomonadaceae</taxon>
        <taxon>Novosphingobium</taxon>
    </lineage>
</organism>
<dbReference type="Proteomes" id="UP000600799">
    <property type="component" value="Unassembled WGS sequence"/>
</dbReference>
<comment type="caution">
    <text evidence="2">The sequence shown here is derived from an EMBL/GenBank/DDBJ whole genome shotgun (WGS) entry which is preliminary data.</text>
</comment>
<name>A0ABS0HAT5_9SPHN</name>
<dbReference type="RefSeq" id="WP_196273773.1">
    <property type="nucleotide sequence ID" value="NZ_JADQDC010000001.1"/>
</dbReference>
<dbReference type="PROSITE" id="PS50879">
    <property type="entry name" value="RNASE_H_1"/>
    <property type="match status" value="1"/>
</dbReference>